<dbReference type="AlphaFoldDB" id="A0A2R6WD11"/>
<sequence>MRRTNVYQSSELVAKETSLKSNTETRCTFFQLEGFTIPDQILAFLRRSRLSALNSGYEAEGWHLKPSAQWESSLQ</sequence>
<evidence type="ECO:0000313" key="1">
    <source>
        <dbReference type="EMBL" id="PTQ31724.1"/>
    </source>
</evidence>
<name>A0A2R6WD11_MARPO</name>
<evidence type="ECO:0000313" key="2">
    <source>
        <dbReference type="Proteomes" id="UP000244005"/>
    </source>
</evidence>
<dbReference type="Proteomes" id="UP000244005">
    <property type="component" value="Unassembled WGS sequence"/>
</dbReference>
<gene>
    <name evidence="1" type="ORF">MARPO_0107s0001</name>
</gene>
<protein>
    <submittedName>
        <fullName evidence="1">Uncharacterized protein</fullName>
    </submittedName>
</protein>
<proteinExistence type="predicted"/>
<reference evidence="2" key="1">
    <citation type="journal article" date="2017" name="Cell">
        <title>Insights into land plant evolution garnered from the Marchantia polymorpha genome.</title>
        <authorList>
            <person name="Bowman J.L."/>
            <person name="Kohchi T."/>
            <person name="Yamato K.T."/>
            <person name="Jenkins J."/>
            <person name="Shu S."/>
            <person name="Ishizaki K."/>
            <person name="Yamaoka S."/>
            <person name="Nishihama R."/>
            <person name="Nakamura Y."/>
            <person name="Berger F."/>
            <person name="Adam C."/>
            <person name="Aki S.S."/>
            <person name="Althoff F."/>
            <person name="Araki T."/>
            <person name="Arteaga-Vazquez M.A."/>
            <person name="Balasubrmanian S."/>
            <person name="Barry K."/>
            <person name="Bauer D."/>
            <person name="Boehm C.R."/>
            <person name="Briginshaw L."/>
            <person name="Caballero-Perez J."/>
            <person name="Catarino B."/>
            <person name="Chen F."/>
            <person name="Chiyoda S."/>
            <person name="Chovatia M."/>
            <person name="Davies K.M."/>
            <person name="Delmans M."/>
            <person name="Demura T."/>
            <person name="Dierschke T."/>
            <person name="Dolan L."/>
            <person name="Dorantes-Acosta A.E."/>
            <person name="Eklund D.M."/>
            <person name="Florent S.N."/>
            <person name="Flores-Sandoval E."/>
            <person name="Fujiyama A."/>
            <person name="Fukuzawa H."/>
            <person name="Galik B."/>
            <person name="Grimanelli D."/>
            <person name="Grimwood J."/>
            <person name="Grossniklaus U."/>
            <person name="Hamada T."/>
            <person name="Haseloff J."/>
            <person name="Hetherington A.J."/>
            <person name="Higo A."/>
            <person name="Hirakawa Y."/>
            <person name="Hundley H.N."/>
            <person name="Ikeda Y."/>
            <person name="Inoue K."/>
            <person name="Inoue S.I."/>
            <person name="Ishida S."/>
            <person name="Jia Q."/>
            <person name="Kakita M."/>
            <person name="Kanazawa T."/>
            <person name="Kawai Y."/>
            <person name="Kawashima T."/>
            <person name="Kennedy M."/>
            <person name="Kinose K."/>
            <person name="Kinoshita T."/>
            <person name="Kohara Y."/>
            <person name="Koide E."/>
            <person name="Komatsu K."/>
            <person name="Kopischke S."/>
            <person name="Kubo M."/>
            <person name="Kyozuka J."/>
            <person name="Lagercrantz U."/>
            <person name="Lin S.S."/>
            <person name="Lindquist E."/>
            <person name="Lipzen A.M."/>
            <person name="Lu C.W."/>
            <person name="De Luna E."/>
            <person name="Martienssen R.A."/>
            <person name="Minamino N."/>
            <person name="Mizutani M."/>
            <person name="Mizutani M."/>
            <person name="Mochizuki N."/>
            <person name="Monte I."/>
            <person name="Mosher R."/>
            <person name="Nagasaki H."/>
            <person name="Nakagami H."/>
            <person name="Naramoto S."/>
            <person name="Nishitani K."/>
            <person name="Ohtani M."/>
            <person name="Okamoto T."/>
            <person name="Okumura M."/>
            <person name="Phillips J."/>
            <person name="Pollak B."/>
            <person name="Reinders A."/>
            <person name="Rovekamp M."/>
            <person name="Sano R."/>
            <person name="Sawa S."/>
            <person name="Schmid M.W."/>
            <person name="Shirakawa M."/>
            <person name="Solano R."/>
            <person name="Spunde A."/>
            <person name="Suetsugu N."/>
            <person name="Sugano S."/>
            <person name="Sugiyama A."/>
            <person name="Sun R."/>
            <person name="Suzuki Y."/>
            <person name="Takenaka M."/>
            <person name="Takezawa D."/>
            <person name="Tomogane H."/>
            <person name="Tsuzuki M."/>
            <person name="Ueda T."/>
            <person name="Umeda M."/>
            <person name="Ward J.M."/>
            <person name="Watanabe Y."/>
            <person name="Yazaki K."/>
            <person name="Yokoyama R."/>
            <person name="Yoshitake Y."/>
            <person name="Yotsui I."/>
            <person name="Zachgo S."/>
            <person name="Schmutz J."/>
        </authorList>
    </citation>
    <scope>NUCLEOTIDE SEQUENCE [LARGE SCALE GENOMIC DNA]</scope>
    <source>
        <strain evidence="2">Tak-1</strain>
    </source>
</reference>
<keyword evidence="2" id="KW-1185">Reference proteome</keyword>
<dbReference type="Gramene" id="Mp1g28840.1">
    <property type="protein sequence ID" value="Mp1g28840.1.cds"/>
    <property type="gene ID" value="Mp1g28840"/>
</dbReference>
<accession>A0A2R6WD11</accession>
<dbReference type="EMBL" id="KZ772779">
    <property type="protein sequence ID" value="PTQ31724.1"/>
    <property type="molecule type" value="Genomic_DNA"/>
</dbReference>
<organism evidence="1 2">
    <name type="scientific">Marchantia polymorpha</name>
    <name type="common">Common liverwort</name>
    <name type="synonym">Marchantia aquatica</name>
    <dbReference type="NCBI Taxonomy" id="3197"/>
    <lineage>
        <taxon>Eukaryota</taxon>
        <taxon>Viridiplantae</taxon>
        <taxon>Streptophyta</taxon>
        <taxon>Embryophyta</taxon>
        <taxon>Marchantiophyta</taxon>
        <taxon>Marchantiopsida</taxon>
        <taxon>Marchantiidae</taxon>
        <taxon>Marchantiales</taxon>
        <taxon>Marchantiaceae</taxon>
        <taxon>Marchantia</taxon>
    </lineage>
</organism>